<feature type="transmembrane region" description="Helical" evidence="4">
    <location>
        <begin position="143"/>
        <end position="162"/>
    </location>
</feature>
<dbReference type="SUPFAM" id="SSF58104">
    <property type="entry name" value="Methyl-accepting chemotaxis protein (MCP) signaling domain"/>
    <property type="match status" value="1"/>
</dbReference>
<keyword evidence="1 2" id="KW-0807">Transducer</keyword>
<comment type="caution">
    <text evidence="7">The sequence shown here is derived from an EMBL/GenBank/DDBJ whole genome shotgun (WGS) entry which is preliminary data.</text>
</comment>
<feature type="transmembrane region" description="Helical" evidence="4">
    <location>
        <begin position="42"/>
        <end position="63"/>
    </location>
</feature>
<feature type="domain" description="Methyl-accepting transducer" evidence="5">
    <location>
        <begin position="206"/>
        <end position="449"/>
    </location>
</feature>
<name>A0A2G3E0M4_9FIRM</name>
<evidence type="ECO:0000256" key="1">
    <source>
        <dbReference type="ARBA" id="ARBA00023224"/>
    </source>
</evidence>
<feature type="domain" description="VWFA" evidence="6">
    <location>
        <begin position="220"/>
        <end position="476"/>
    </location>
</feature>
<evidence type="ECO:0000256" key="4">
    <source>
        <dbReference type="SAM" id="Phobius"/>
    </source>
</evidence>
<feature type="transmembrane region" description="Helical" evidence="4">
    <location>
        <begin position="100"/>
        <end position="123"/>
    </location>
</feature>
<reference evidence="7 8" key="2">
    <citation type="submission" date="2017-10" db="EMBL/GenBank/DDBJ databases">
        <authorList>
            <person name="Banno H."/>
            <person name="Chua N.-H."/>
        </authorList>
    </citation>
    <scope>NUCLEOTIDE SEQUENCE [LARGE SCALE GENOMIC DNA]</scope>
    <source>
        <strain evidence="7 8">JK623</strain>
    </source>
</reference>
<feature type="coiled-coil region" evidence="3">
    <location>
        <begin position="389"/>
        <end position="416"/>
    </location>
</feature>
<dbReference type="GO" id="GO:0016020">
    <property type="term" value="C:membrane"/>
    <property type="evidence" value="ECO:0007669"/>
    <property type="project" value="InterPro"/>
</dbReference>
<evidence type="ECO:0000256" key="2">
    <source>
        <dbReference type="PROSITE-ProRule" id="PRU00284"/>
    </source>
</evidence>
<dbReference type="PROSITE" id="PS50111">
    <property type="entry name" value="CHEMOTAXIS_TRANSDUC_2"/>
    <property type="match status" value="1"/>
</dbReference>
<keyword evidence="8" id="KW-1185">Reference proteome</keyword>
<dbReference type="Proteomes" id="UP000224563">
    <property type="component" value="Unassembled WGS sequence"/>
</dbReference>
<reference evidence="7 8" key="1">
    <citation type="submission" date="2017-10" db="EMBL/GenBank/DDBJ databases">
        <title>Resolving the taxonomy of Roseburia spp., Eubacterium rectale and Agathobacter spp. through phylogenomic analysis.</title>
        <authorList>
            <person name="Sheridan P.O."/>
            <person name="Walker A.W."/>
            <person name="Duncan S.H."/>
            <person name="Scott K.P."/>
            <person name="Toole P.W.O."/>
            <person name="Luis P."/>
            <person name="Flint H.J."/>
        </authorList>
    </citation>
    <scope>NUCLEOTIDE SEQUENCE [LARGE SCALE GENOMIC DNA]</scope>
    <source>
        <strain evidence="7 8">JK623</strain>
    </source>
</reference>
<dbReference type="InterPro" id="IPR002035">
    <property type="entry name" value="VWF_A"/>
</dbReference>
<keyword evidence="4" id="KW-0472">Membrane</keyword>
<dbReference type="RefSeq" id="WP_099386785.1">
    <property type="nucleotide sequence ID" value="NZ_JANSWH010000061.1"/>
</dbReference>
<protein>
    <recommendedName>
        <fullName evidence="9">Methyl-accepting transducer domain-containing protein</fullName>
    </recommendedName>
</protein>
<evidence type="ECO:0000313" key="8">
    <source>
        <dbReference type="Proteomes" id="UP000224563"/>
    </source>
</evidence>
<keyword evidence="4" id="KW-1133">Transmembrane helix</keyword>
<evidence type="ECO:0008006" key="9">
    <source>
        <dbReference type="Google" id="ProtNLM"/>
    </source>
</evidence>
<proteinExistence type="predicted"/>
<dbReference type="Gene3D" id="1.10.287.950">
    <property type="entry name" value="Methyl-accepting chemotaxis protein"/>
    <property type="match status" value="1"/>
</dbReference>
<keyword evidence="4" id="KW-0812">Transmembrane</keyword>
<sequence>MDIKTRHLFEKNQRGMLAVIMLCIGVMIPTVYSMAKGPEPKYVALLIVAVVLAIAAYVTFLKFDKSEVYSHICCCGLALLYMVTLTVYRQSGIYAIAFPIAITVMVFGSKQITLAGSTLAVIATLMHDTLGLVKFGTIVMGDYILHVTFIVIACFMAGLISIMQGRQSKETIEAVQKGAEAQAKTAGLVVDLATDLTNKFEKAKEVSDNLNQSMETSHSSIYDISESSKTTAEAIEQQTGQTADIQRSIQNVAEEARNMNDISHRTIETVDEGVVLIHKLREQAEEVVKINSDTRETTEQLNHSIQDVQDITGTILGISSQTNLLALNASIEAARAGEAGKGFAVVADEIRQLAEQTRLATEKIGIIIEHLTSDAENAVSSMAKSAEYADMQNALIEETEEMLKNIKSDTDELTASVSGITNSVVSVESASQIIMDNISNLSATSEEVAASTETAFSVSDSSMGALQNMNELLEEIHQIAGNMKEVAE</sequence>
<organism evidence="7 8">
    <name type="scientific">Agathobacter ruminis</name>
    <dbReference type="NCBI Taxonomy" id="1712665"/>
    <lineage>
        <taxon>Bacteria</taxon>
        <taxon>Bacillati</taxon>
        <taxon>Bacillota</taxon>
        <taxon>Clostridia</taxon>
        <taxon>Lachnospirales</taxon>
        <taxon>Lachnospiraceae</taxon>
        <taxon>Agathobacter</taxon>
    </lineage>
</organism>
<gene>
    <name evidence="7" type="ORF">CSX02_11570</name>
</gene>
<dbReference type="EMBL" id="PDYG01000123">
    <property type="protein sequence ID" value="PHU36804.1"/>
    <property type="molecule type" value="Genomic_DNA"/>
</dbReference>
<evidence type="ECO:0000313" key="7">
    <source>
        <dbReference type="EMBL" id="PHU36804.1"/>
    </source>
</evidence>
<dbReference type="InterPro" id="IPR004089">
    <property type="entry name" value="MCPsignal_dom"/>
</dbReference>
<dbReference type="PROSITE" id="PS50234">
    <property type="entry name" value="VWFA"/>
    <property type="match status" value="1"/>
</dbReference>
<dbReference type="Pfam" id="PF00015">
    <property type="entry name" value="MCPsignal"/>
    <property type="match status" value="1"/>
</dbReference>
<dbReference type="GO" id="GO:0007165">
    <property type="term" value="P:signal transduction"/>
    <property type="evidence" value="ECO:0007669"/>
    <property type="project" value="UniProtKB-KW"/>
</dbReference>
<feature type="transmembrane region" description="Helical" evidence="4">
    <location>
        <begin position="69"/>
        <end position="88"/>
    </location>
</feature>
<dbReference type="PANTHER" id="PTHR32089:SF112">
    <property type="entry name" value="LYSOZYME-LIKE PROTEIN-RELATED"/>
    <property type="match status" value="1"/>
</dbReference>
<feature type="transmembrane region" description="Helical" evidence="4">
    <location>
        <begin position="15"/>
        <end position="35"/>
    </location>
</feature>
<evidence type="ECO:0000259" key="6">
    <source>
        <dbReference type="PROSITE" id="PS50234"/>
    </source>
</evidence>
<dbReference type="AlphaFoldDB" id="A0A2G3E0M4"/>
<dbReference type="PANTHER" id="PTHR32089">
    <property type="entry name" value="METHYL-ACCEPTING CHEMOTAXIS PROTEIN MCPB"/>
    <property type="match status" value="1"/>
</dbReference>
<evidence type="ECO:0000256" key="3">
    <source>
        <dbReference type="SAM" id="Coils"/>
    </source>
</evidence>
<accession>A0A2G3E0M4</accession>
<dbReference type="SMART" id="SM00283">
    <property type="entry name" value="MA"/>
    <property type="match status" value="1"/>
</dbReference>
<keyword evidence="3" id="KW-0175">Coiled coil</keyword>
<evidence type="ECO:0000259" key="5">
    <source>
        <dbReference type="PROSITE" id="PS50111"/>
    </source>
</evidence>